<feature type="transmembrane region" description="Helical" evidence="4">
    <location>
        <begin position="6"/>
        <end position="29"/>
    </location>
</feature>
<evidence type="ECO:0000256" key="4">
    <source>
        <dbReference type="SAM" id="Phobius"/>
    </source>
</evidence>
<organism evidence="5 6">
    <name type="scientific">Legionella cardiaca</name>
    <dbReference type="NCBI Taxonomy" id="1071983"/>
    <lineage>
        <taxon>Bacteria</taxon>
        <taxon>Pseudomonadati</taxon>
        <taxon>Pseudomonadota</taxon>
        <taxon>Gammaproteobacteria</taxon>
        <taxon>Legionellales</taxon>
        <taxon>Legionellaceae</taxon>
        <taxon>Legionella</taxon>
    </lineage>
</organism>
<dbReference type="EMBL" id="CP119078">
    <property type="protein sequence ID" value="WED42116.1"/>
    <property type="molecule type" value="Genomic_DNA"/>
</dbReference>
<dbReference type="Proteomes" id="UP001222087">
    <property type="component" value="Chromosome"/>
</dbReference>
<dbReference type="NCBIfam" id="TIGR02532">
    <property type="entry name" value="IV_pilin_GFxxxE"/>
    <property type="match status" value="1"/>
</dbReference>
<accession>A0ABY8APE4</accession>
<protein>
    <submittedName>
        <fullName evidence="5">Pilin</fullName>
    </submittedName>
</protein>
<reference evidence="5 6" key="1">
    <citation type="submission" date="2023-02" db="EMBL/GenBank/DDBJ databases">
        <title>Genome Sequence of L. cardiaca H63T.</title>
        <authorList>
            <person name="Lopez A.E."/>
            <person name="Cianciotto N.P."/>
        </authorList>
    </citation>
    <scope>NUCLEOTIDE SEQUENCE [LARGE SCALE GENOMIC DNA]</scope>
    <source>
        <strain evidence="5 6">H63</strain>
    </source>
</reference>
<evidence type="ECO:0000313" key="5">
    <source>
        <dbReference type="EMBL" id="WED42116.1"/>
    </source>
</evidence>
<keyword evidence="3" id="KW-0281">Fimbrium</keyword>
<dbReference type="SUPFAM" id="SSF54523">
    <property type="entry name" value="Pili subunits"/>
    <property type="match status" value="1"/>
</dbReference>
<dbReference type="Pfam" id="PF00114">
    <property type="entry name" value="Pilin"/>
    <property type="match status" value="1"/>
</dbReference>
<dbReference type="Pfam" id="PF07963">
    <property type="entry name" value="N_methyl"/>
    <property type="match status" value="1"/>
</dbReference>
<dbReference type="InterPro" id="IPR001082">
    <property type="entry name" value="Pilin"/>
</dbReference>
<dbReference type="InterPro" id="IPR012902">
    <property type="entry name" value="N_methyl_site"/>
</dbReference>
<dbReference type="PROSITE" id="PS00409">
    <property type="entry name" value="PROKAR_NTER_METHYL"/>
    <property type="match status" value="1"/>
</dbReference>
<keyword evidence="4" id="KW-0812">Transmembrane</keyword>
<keyword evidence="6" id="KW-1185">Reference proteome</keyword>
<keyword evidence="2" id="KW-0488">Methylation</keyword>
<comment type="similarity">
    <text evidence="1 3">Belongs to the N-Me-Phe pilin family.</text>
</comment>
<evidence type="ECO:0000256" key="2">
    <source>
        <dbReference type="ARBA" id="ARBA00022481"/>
    </source>
</evidence>
<keyword evidence="4" id="KW-1133">Transmembrane helix</keyword>
<evidence type="ECO:0000313" key="6">
    <source>
        <dbReference type="Proteomes" id="UP001222087"/>
    </source>
</evidence>
<dbReference type="InterPro" id="IPR045584">
    <property type="entry name" value="Pilin-like"/>
</dbReference>
<dbReference type="RefSeq" id="WP_275087941.1">
    <property type="nucleotide sequence ID" value="NZ_CP119078.1"/>
</dbReference>
<evidence type="ECO:0000256" key="1">
    <source>
        <dbReference type="ARBA" id="ARBA00005233"/>
    </source>
</evidence>
<proteinExistence type="inferred from homology"/>
<dbReference type="Gene3D" id="3.30.700.10">
    <property type="entry name" value="Glycoprotein, Type 4 Pilin"/>
    <property type="match status" value="1"/>
</dbReference>
<name>A0ABY8APE4_9GAMM</name>
<sequence>MKERGFTLIELMIVIAILGVLISLAVPAYRDHIVRAKVVEGLSLASPAKVAVSESAIATHTLPPNQAATGYTSPEPTANVKSITIGDKGVITITYTPEAGDGTLLLTPTMRTNGQLNWSCVGGSLEAKYRPAGCK</sequence>
<gene>
    <name evidence="5" type="ORF">PXX05_09260</name>
</gene>
<evidence type="ECO:0000256" key="3">
    <source>
        <dbReference type="RuleBase" id="RU000389"/>
    </source>
</evidence>
<keyword evidence="4" id="KW-0472">Membrane</keyword>